<dbReference type="RefSeq" id="WP_044242205.1">
    <property type="nucleotide sequence ID" value="NZ_AHIE01000019.1"/>
</dbReference>
<protein>
    <recommendedName>
        <fullName evidence="3">Phage protein</fullName>
    </recommendedName>
</protein>
<proteinExistence type="predicted"/>
<evidence type="ECO:0000313" key="2">
    <source>
        <dbReference type="Proteomes" id="UP000192380"/>
    </source>
</evidence>
<organism evidence="1 2">
    <name type="scientific">Pantoea stewartii subsp. stewartii DC283</name>
    <dbReference type="NCBI Taxonomy" id="660596"/>
    <lineage>
        <taxon>Bacteria</taxon>
        <taxon>Pseudomonadati</taxon>
        <taxon>Pseudomonadota</taxon>
        <taxon>Gammaproteobacteria</taxon>
        <taxon>Enterobacterales</taxon>
        <taxon>Erwiniaceae</taxon>
        <taxon>Pantoea</taxon>
    </lineage>
</organism>
<sequence length="172" mass="19204">MLSETTVFIVPQHKIHLFNKAAIKLNEIKPLRVFVYDHRYGSSPDDCMLGDIENLSINSNVVSADFLSNDAWEWAEKELSEELLIPESKPVLLNPDIFNGKDTAMMIIAGLSIALGKSSDNFKRGGKINQSAIIRAAESAINEYGNGVEVTDRAIRDWIRPAIEQYATRLPD</sequence>
<dbReference type="EMBL" id="CP017581">
    <property type="protein sequence ID" value="ARF50826.1"/>
    <property type="molecule type" value="Genomic_DNA"/>
</dbReference>
<dbReference type="Proteomes" id="UP000192380">
    <property type="component" value="Chromosome"/>
</dbReference>
<accession>A0ABM6K801</accession>
<evidence type="ECO:0000313" key="1">
    <source>
        <dbReference type="EMBL" id="ARF50826.1"/>
    </source>
</evidence>
<gene>
    <name evidence="1" type="ORF">DSJ_16780</name>
</gene>
<name>A0ABM6K801_PANSE</name>
<evidence type="ECO:0008006" key="3">
    <source>
        <dbReference type="Google" id="ProtNLM"/>
    </source>
</evidence>
<keyword evidence="2" id="KW-1185">Reference proteome</keyword>
<reference evidence="1 2" key="1">
    <citation type="submission" date="2016-10" db="EMBL/GenBank/DDBJ databases">
        <title>Complete Genome Assembly of Pantoea stewartii subsp. stewartii DC283, a Corn Pathogen.</title>
        <authorList>
            <person name="Duong D.A."/>
            <person name="Stevens A.M."/>
            <person name="Jensen R.V."/>
        </authorList>
    </citation>
    <scope>NUCLEOTIDE SEQUENCE [LARGE SCALE GENOMIC DNA]</scope>
    <source>
        <strain evidence="1 2">DC283</strain>
    </source>
</reference>